<dbReference type="OrthoDB" id="1654539at2"/>
<accession>A0A173RU82</accession>
<name>A0A173RU82_9FIRM</name>
<reference evidence="1 2" key="1">
    <citation type="journal article" date="2019" name="Nat. Med.">
        <title>A library of human gut bacterial isolates paired with longitudinal multiomics data enables mechanistic microbiome research.</title>
        <authorList>
            <person name="Poyet M."/>
            <person name="Groussin M."/>
            <person name="Gibbons S.M."/>
            <person name="Avila-Pacheco J."/>
            <person name="Jiang X."/>
            <person name="Kearney S.M."/>
            <person name="Perrotta A.R."/>
            <person name="Berdy B."/>
            <person name="Zhao S."/>
            <person name="Lieberman T.D."/>
            <person name="Swanson P.K."/>
            <person name="Smith M."/>
            <person name="Roesemann S."/>
            <person name="Alexander J.E."/>
            <person name="Rich S.A."/>
            <person name="Livny J."/>
            <person name="Vlamakis H."/>
            <person name="Clish C."/>
            <person name="Bullock K."/>
            <person name="Deik A."/>
            <person name="Scott J."/>
            <person name="Pierce K.A."/>
            <person name="Xavier R.J."/>
            <person name="Alm E.J."/>
        </authorList>
    </citation>
    <scope>NUCLEOTIDE SEQUENCE [LARGE SCALE GENOMIC DNA]</scope>
    <source>
        <strain evidence="1 2">BIOML-A198</strain>
    </source>
</reference>
<dbReference type="EMBL" id="WMQE01000017">
    <property type="protein sequence ID" value="MTK21479.1"/>
    <property type="molecule type" value="Genomic_DNA"/>
</dbReference>
<dbReference type="AlphaFoldDB" id="A0A173RU82"/>
<comment type="caution">
    <text evidence="1">The sequence shown here is derived from an EMBL/GenBank/DDBJ whole genome shotgun (WGS) entry which is preliminary data.</text>
</comment>
<proteinExistence type="predicted"/>
<protein>
    <submittedName>
        <fullName evidence="1">Uncharacterized protein</fullName>
    </submittedName>
</protein>
<evidence type="ECO:0000313" key="1">
    <source>
        <dbReference type="EMBL" id="MTK21479.1"/>
    </source>
</evidence>
<dbReference type="GeneID" id="60059286"/>
<evidence type="ECO:0000313" key="2">
    <source>
        <dbReference type="Proteomes" id="UP000487649"/>
    </source>
</evidence>
<organism evidence="1 2">
    <name type="scientific">Turicibacter sanguinis</name>
    <dbReference type="NCBI Taxonomy" id="154288"/>
    <lineage>
        <taxon>Bacteria</taxon>
        <taxon>Bacillati</taxon>
        <taxon>Bacillota</taxon>
        <taxon>Erysipelotrichia</taxon>
        <taxon>Erysipelotrichales</taxon>
        <taxon>Turicibacteraceae</taxon>
        <taxon>Turicibacter</taxon>
    </lineage>
</organism>
<gene>
    <name evidence="1" type="ORF">GMA92_08600</name>
</gene>
<sequence>MANVKYNENTYYVPNDKFLIAVLDHATIHKDPSNTSKMMVCAKVGQVYSVSSVVNDMYRIKPGWISKEFCEVLVAATNEVITLEDPFVVKVISNIPVLTEASPDAHATTVLRPGDLRRVIGESEDFYQLETGDFITKRGCRRY</sequence>
<dbReference type="RefSeq" id="WP_006783581.1">
    <property type="nucleotide sequence ID" value="NZ_CABJBH010000003.1"/>
</dbReference>
<dbReference type="Proteomes" id="UP000487649">
    <property type="component" value="Unassembled WGS sequence"/>
</dbReference>